<proteinExistence type="predicted"/>
<dbReference type="EMBL" id="QGKY02000246">
    <property type="protein sequence ID" value="KAF2585544.1"/>
    <property type="molecule type" value="Genomic_DNA"/>
</dbReference>
<reference evidence="1" key="1">
    <citation type="submission" date="2019-12" db="EMBL/GenBank/DDBJ databases">
        <title>Genome sequencing and annotation of Brassica cretica.</title>
        <authorList>
            <person name="Studholme D.J."/>
            <person name="Sarris P.F."/>
        </authorList>
    </citation>
    <scope>NUCLEOTIDE SEQUENCE</scope>
    <source>
        <strain evidence="1">PFS-102/07</strain>
        <tissue evidence="1">Leaf</tissue>
    </source>
</reference>
<comment type="caution">
    <text evidence="1">The sequence shown here is derived from an EMBL/GenBank/DDBJ whole genome shotgun (WGS) entry which is preliminary data.</text>
</comment>
<evidence type="ECO:0000313" key="1">
    <source>
        <dbReference type="EMBL" id="KAF2585544.1"/>
    </source>
</evidence>
<dbReference type="AlphaFoldDB" id="A0A8S9JTZ4"/>
<accession>A0A8S9JTZ4</accession>
<gene>
    <name evidence="1" type="ORF">F2Q70_00036686</name>
</gene>
<organism evidence="1">
    <name type="scientific">Brassica cretica</name>
    <name type="common">Mustard</name>
    <dbReference type="NCBI Taxonomy" id="69181"/>
    <lineage>
        <taxon>Eukaryota</taxon>
        <taxon>Viridiplantae</taxon>
        <taxon>Streptophyta</taxon>
        <taxon>Embryophyta</taxon>
        <taxon>Tracheophyta</taxon>
        <taxon>Spermatophyta</taxon>
        <taxon>Magnoliopsida</taxon>
        <taxon>eudicotyledons</taxon>
        <taxon>Gunneridae</taxon>
        <taxon>Pentapetalae</taxon>
        <taxon>rosids</taxon>
        <taxon>malvids</taxon>
        <taxon>Brassicales</taxon>
        <taxon>Brassicaceae</taxon>
        <taxon>Brassiceae</taxon>
        <taxon>Brassica</taxon>
    </lineage>
</organism>
<protein>
    <submittedName>
        <fullName evidence="1">Uncharacterized protein</fullName>
    </submittedName>
</protein>
<sequence>MRAGNGTRGLHPASIVVASSWFVRAGKGTHGLHPASDCRHCLSLCARVGDPASLQPAVARAWRLCRDCATVSSKPRPSFLRGVSISISTACSTTGSRPSTTLLQFSCYPPSRSAQLHRRVLVPVESSLAVGIQIRRKEVVSSNGGFWSYCTSGPSAFGNLRIDPKPIKSA</sequence>
<name>A0A8S9JTZ4_BRACR</name>